<keyword evidence="8 14" id="KW-0418">Kinase</keyword>
<evidence type="ECO:0000256" key="3">
    <source>
        <dbReference type="ARBA" id="ARBA00021197"/>
    </source>
</evidence>
<keyword evidence="5" id="KW-0028">Amino-acid biosynthesis</keyword>
<name>A0ABV6ZVK2_9PROT</name>
<dbReference type="RefSeq" id="WP_343164986.1">
    <property type="nucleotide sequence ID" value="NZ_JBHRSV010000002.1"/>
</dbReference>
<keyword evidence="4" id="KW-0055">Arginine biosynthesis</keyword>
<evidence type="ECO:0000313" key="14">
    <source>
        <dbReference type="EMBL" id="MFC2925389.1"/>
    </source>
</evidence>
<reference evidence="15" key="1">
    <citation type="journal article" date="2019" name="Int. J. Syst. Evol. Microbiol.">
        <title>The Global Catalogue of Microorganisms (GCM) 10K type strain sequencing project: providing services to taxonomists for standard genome sequencing and annotation.</title>
        <authorList>
            <consortium name="The Broad Institute Genomics Platform"/>
            <consortium name="The Broad Institute Genome Sequencing Center for Infectious Disease"/>
            <person name="Wu L."/>
            <person name="Ma J."/>
        </authorList>
    </citation>
    <scope>NUCLEOTIDE SEQUENCE [LARGE SCALE GENOMIC DNA]</scope>
    <source>
        <strain evidence="15">KCTC 52487</strain>
    </source>
</reference>
<evidence type="ECO:0000256" key="11">
    <source>
        <dbReference type="ARBA" id="ARBA00030639"/>
    </source>
</evidence>
<dbReference type="InterPro" id="IPR006855">
    <property type="entry name" value="Vertebrate-like_GNAT_dom"/>
</dbReference>
<keyword evidence="7" id="KW-0547">Nucleotide-binding</keyword>
<evidence type="ECO:0000256" key="4">
    <source>
        <dbReference type="ARBA" id="ARBA00022571"/>
    </source>
</evidence>
<evidence type="ECO:0000256" key="10">
    <source>
        <dbReference type="ARBA" id="ARBA00030178"/>
    </source>
</evidence>
<keyword evidence="9" id="KW-0067">ATP-binding</keyword>
<sequence>MAETPAVRQTIVQLLSHMRDGKEIREYLNRFSKVDQSRFAVVKVGGAVIRDDLEGLAAALAFLQSVGLLPIVVHGGGPQLDAALSEAGIPSEKINGLRVTPDAAIPVIRDNLTKINLSLVEAIRRAGGQAAAIPQGVFEAEMLDAAVYGRVGEPTHVRLDLVDSALKGGEAPILACLGDTVDGHLVNINADFAVRALVHRLQPYKIIFLTETGGLLDQAGQLISSVNLATEFDRLMASDWVSGGMRVKIEEIKRLLDDLPLTSSVSITRPEELAKELFTHAGAGTLVRKGEQVIPVTDKRELDPARTVALVEKSFGRATVPGYWDQLDLKRGFVTENYRAGALVTEVGGVAYLDKFAVLEEARGEGLSKTVWSKLIEAVPYFYWRSRAANPINSFYFSECHGAVRRGEWVVFWRGESDLSRVPHFVDLIGQLPPTLITP</sequence>
<evidence type="ECO:0000256" key="7">
    <source>
        <dbReference type="ARBA" id="ARBA00022741"/>
    </source>
</evidence>
<evidence type="ECO:0000259" key="13">
    <source>
        <dbReference type="PROSITE" id="PS51731"/>
    </source>
</evidence>
<keyword evidence="15" id="KW-1185">Reference proteome</keyword>
<organism evidence="14 15">
    <name type="scientific">Hyphobacterium vulgare</name>
    <dbReference type="NCBI Taxonomy" id="1736751"/>
    <lineage>
        <taxon>Bacteria</taxon>
        <taxon>Pseudomonadati</taxon>
        <taxon>Pseudomonadota</taxon>
        <taxon>Alphaproteobacteria</taxon>
        <taxon>Maricaulales</taxon>
        <taxon>Maricaulaceae</taxon>
        <taxon>Hyphobacterium</taxon>
    </lineage>
</organism>
<keyword evidence="6 14" id="KW-0808">Transferase</keyword>
<dbReference type="CDD" id="cd04252">
    <property type="entry name" value="AAK_NAGK-fArgBP"/>
    <property type="match status" value="1"/>
</dbReference>
<evidence type="ECO:0000256" key="1">
    <source>
        <dbReference type="ARBA" id="ARBA00004828"/>
    </source>
</evidence>
<dbReference type="PANTHER" id="PTHR23342:SF0">
    <property type="entry name" value="N-ACETYLGLUTAMATE SYNTHASE, MITOCHONDRIAL"/>
    <property type="match status" value="1"/>
</dbReference>
<dbReference type="SUPFAM" id="SSF53633">
    <property type="entry name" value="Carbamate kinase-like"/>
    <property type="match status" value="1"/>
</dbReference>
<dbReference type="PROSITE" id="PS51731">
    <property type="entry name" value="GNAT_NAGS"/>
    <property type="match status" value="1"/>
</dbReference>
<comment type="catalytic activity">
    <reaction evidence="12">
        <text>N-acetyl-L-glutamate + ATP = N-acetyl-L-glutamyl 5-phosphate + ADP</text>
        <dbReference type="Rhea" id="RHEA:14629"/>
        <dbReference type="ChEBI" id="CHEBI:30616"/>
        <dbReference type="ChEBI" id="CHEBI:44337"/>
        <dbReference type="ChEBI" id="CHEBI:57936"/>
        <dbReference type="ChEBI" id="CHEBI:456216"/>
        <dbReference type="EC" id="2.7.2.8"/>
    </reaction>
</comment>
<dbReference type="Pfam" id="PF04768">
    <property type="entry name" value="NAT"/>
    <property type="match status" value="1"/>
</dbReference>
<dbReference type="EC" id="2.7.2.8" evidence="2"/>
<accession>A0ABV6ZVK2</accession>
<dbReference type="InterPro" id="IPR004662">
    <property type="entry name" value="AcgluKinase_fam"/>
</dbReference>
<dbReference type="PANTHER" id="PTHR23342">
    <property type="entry name" value="N-ACETYLGLUTAMATE SYNTHASE"/>
    <property type="match status" value="1"/>
</dbReference>
<feature type="domain" description="N-acetyltransferase" evidence="13">
    <location>
        <begin position="291"/>
        <end position="437"/>
    </location>
</feature>
<evidence type="ECO:0000256" key="6">
    <source>
        <dbReference type="ARBA" id="ARBA00022679"/>
    </source>
</evidence>
<dbReference type="InterPro" id="IPR016181">
    <property type="entry name" value="Acyl_CoA_acyltransferase"/>
</dbReference>
<dbReference type="InterPro" id="IPR011242">
    <property type="entry name" value="ArgB_GNAT"/>
</dbReference>
<evidence type="ECO:0000256" key="9">
    <source>
        <dbReference type="ARBA" id="ARBA00022840"/>
    </source>
</evidence>
<comment type="pathway">
    <text evidence="1">Amino-acid biosynthesis; L-arginine biosynthesis; N(2)-acetyl-L-ornithine from L-glutamate: step 2/4.</text>
</comment>
<dbReference type="NCBIfam" id="NF003387">
    <property type="entry name" value="PRK04531.1-2"/>
    <property type="match status" value="1"/>
</dbReference>
<evidence type="ECO:0000256" key="8">
    <source>
        <dbReference type="ARBA" id="ARBA00022777"/>
    </source>
</evidence>
<dbReference type="PIRSF" id="PIRSF036441">
    <property type="entry name" value="NAGK_DUF619"/>
    <property type="match status" value="1"/>
</dbReference>
<dbReference type="InterPro" id="IPR001048">
    <property type="entry name" value="Asp/Glu/Uridylate_kinase"/>
</dbReference>
<dbReference type="InterPro" id="IPR036393">
    <property type="entry name" value="AceGlu_kinase-like_sf"/>
</dbReference>
<dbReference type="Gene3D" id="3.40.1160.10">
    <property type="entry name" value="Acetylglutamate kinase-like"/>
    <property type="match status" value="1"/>
</dbReference>
<dbReference type="NCBIfam" id="TIGR00761">
    <property type="entry name" value="argB"/>
    <property type="match status" value="1"/>
</dbReference>
<evidence type="ECO:0000256" key="5">
    <source>
        <dbReference type="ARBA" id="ARBA00022605"/>
    </source>
</evidence>
<dbReference type="SUPFAM" id="SSF55729">
    <property type="entry name" value="Acyl-CoA N-acyltransferases (Nat)"/>
    <property type="match status" value="1"/>
</dbReference>
<dbReference type="Pfam" id="PF00696">
    <property type="entry name" value="AA_kinase"/>
    <property type="match status" value="1"/>
</dbReference>
<evidence type="ECO:0000256" key="2">
    <source>
        <dbReference type="ARBA" id="ARBA00013065"/>
    </source>
</evidence>
<evidence type="ECO:0000256" key="12">
    <source>
        <dbReference type="ARBA" id="ARBA00048141"/>
    </source>
</evidence>
<dbReference type="InterPro" id="IPR041734">
    <property type="entry name" value="NAGK-fArgBP"/>
</dbReference>
<proteinExistence type="predicted"/>
<protein>
    <recommendedName>
        <fullName evidence="3">Acetylglutamate kinase</fullName>
        <ecNumber evidence="2">2.7.2.8</ecNumber>
    </recommendedName>
    <alternativeName>
        <fullName evidence="10">N-acetyl-L-glutamate 5-phosphotransferase</fullName>
    </alternativeName>
    <alternativeName>
        <fullName evidence="11">NAG kinase</fullName>
    </alternativeName>
</protein>
<evidence type="ECO:0000313" key="15">
    <source>
        <dbReference type="Proteomes" id="UP001595379"/>
    </source>
</evidence>
<dbReference type="Proteomes" id="UP001595379">
    <property type="component" value="Unassembled WGS sequence"/>
</dbReference>
<dbReference type="Gene3D" id="3.40.630.30">
    <property type="match status" value="1"/>
</dbReference>
<dbReference type="EMBL" id="JBHRSV010000002">
    <property type="protein sequence ID" value="MFC2925389.1"/>
    <property type="molecule type" value="Genomic_DNA"/>
</dbReference>
<gene>
    <name evidence="14" type="ORF">ACFOOR_04645</name>
</gene>
<comment type="caution">
    <text evidence="14">The sequence shown here is derived from an EMBL/GenBank/DDBJ whole genome shotgun (WGS) entry which is preliminary data.</text>
</comment>
<dbReference type="NCBIfam" id="NF003386">
    <property type="entry name" value="PRK04531.1-1"/>
    <property type="match status" value="1"/>
</dbReference>
<dbReference type="GO" id="GO:0003991">
    <property type="term" value="F:acetylglutamate kinase activity"/>
    <property type="evidence" value="ECO:0007669"/>
    <property type="project" value="UniProtKB-EC"/>
</dbReference>